<dbReference type="AlphaFoldDB" id="A0A1I6LU39"/>
<protein>
    <submittedName>
        <fullName evidence="5">Sugar kinase of the NBD/HSP70 family, may contain an N-terminal HTH domain</fullName>
    </submittedName>
</protein>
<dbReference type="Gene3D" id="3.30.420.40">
    <property type="match status" value="2"/>
</dbReference>
<keyword evidence="5" id="KW-0808">Transferase</keyword>
<keyword evidence="3" id="KW-0859">Xylose metabolism</keyword>
<dbReference type="InterPro" id="IPR036390">
    <property type="entry name" value="WH_DNA-bd_sf"/>
</dbReference>
<evidence type="ECO:0000259" key="4">
    <source>
        <dbReference type="SMART" id="SM00419"/>
    </source>
</evidence>
<dbReference type="Pfam" id="PF00480">
    <property type="entry name" value="ROK"/>
    <property type="match status" value="1"/>
</dbReference>
<keyword evidence="5" id="KW-0418">Kinase</keyword>
<comment type="function">
    <text evidence="1">Transcriptional repressor of xylose-utilizing enzymes.</text>
</comment>
<evidence type="ECO:0000256" key="1">
    <source>
        <dbReference type="ARBA" id="ARBA00002486"/>
    </source>
</evidence>
<dbReference type="RefSeq" id="WP_092564046.1">
    <property type="nucleotide sequence ID" value="NZ_FOYZ01000021.1"/>
</dbReference>
<feature type="domain" description="HTH crp-type" evidence="4">
    <location>
        <begin position="21"/>
        <end position="77"/>
    </location>
</feature>
<dbReference type="PANTHER" id="PTHR18964:SF149">
    <property type="entry name" value="BIFUNCTIONAL UDP-N-ACETYLGLUCOSAMINE 2-EPIMERASE_N-ACETYLMANNOSAMINE KINASE"/>
    <property type="match status" value="1"/>
</dbReference>
<dbReference type="PANTHER" id="PTHR18964">
    <property type="entry name" value="ROK (REPRESSOR, ORF, KINASE) FAMILY"/>
    <property type="match status" value="1"/>
</dbReference>
<dbReference type="SUPFAM" id="SSF53067">
    <property type="entry name" value="Actin-like ATPase domain"/>
    <property type="match status" value="1"/>
</dbReference>
<keyword evidence="3" id="KW-0119">Carbohydrate metabolism</keyword>
<proteinExistence type="inferred from homology"/>
<evidence type="ECO:0000313" key="5">
    <source>
        <dbReference type="EMBL" id="SFS06989.1"/>
    </source>
</evidence>
<keyword evidence="6" id="KW-1185">Reference proteome</keyword>
<gene>
    <name evidence="5" type="ORF">SAMN05661086_03569</name>
</gene>
<dbReference type="InterPro" id="IPR012318">
    <property type="entry name" value="HTH_CRP"/>
</dbReference>
<comment type="similarity">
    <text evidence="2">Belongs to the ROK (NagC/XylR) family.</text>
</comment>
<accession>A0A1I6LU39</accession>
<dbReference type="STRING" id="37658.SAMN05661086_03569"/>
<dbReference type="InterPro" id="IPR036388">
    <property type="entry name" value="WH-like_DNA-bd_sf"/>
</dbReference>
<dbReference type="InterPro" id="IPR043129">
    <property type="entry name" value="ATPase_NBD"/>
</dbReference>
<dbReference type="GO" id="GO:0003677">
    <property type="term" value="F:DNA binding"/>
    <property type="evidence" value="ECO:0007669"/>
    <property type="project" value="InterPro"/>
</dbReference>
<dbReference type="InterPro" id="IPR000600">
    <property type="entry name" value="ROK"/>
</dbReference>
<dbReference type="SMART" id="SM00419">
    <property type="entry name" value="HTH_CRP"/>
    <property type="match status" value="1"/>
</dbReference>
<dbReference type="Gene3D" id="1.10.10.10">
    <property type="entry name" value="Winged helix-like DNA-binding domain superfamily/Winged helix DNA-binding domain"/>
    <property type="match status" value="1"/>
</dbReference>
<evidence type="ECO:0000313" key="6">
    <source>
        <dbReference type="Proteomes" id="UP000199659"/>
    </source>
</evidence>
<dbReference type="GO" id="GO:0006355">
    <property type="term" value="P:regulation of DNA-templated transcription"/>
    <property type="evidence" value="ECO:0007669"/>
    <property type="project" value="InterPro"/>
</dbReference>
<dbReference type="EMBL" id="FOYZ01000021">
    <property type="protein sequence ID" value="SFS06989.1"/>
    <property type="molecule type" value="Genomic_DNA"/>
</dbReference>
<reference evidence="5 6" key="1">
    <citation type="submission" date="2016-10" db="EMBL/GenBank/DDBJ databases">
        <authorList>
            <person name="de Groot N.N."/>
        </authorList>
    </citation>
    <scope>NUCLEOTIDE SEQUENCE [LARGE SCALE GENOMIC DNA]</scope>
    <source>
        <strain evidence="5 6">743A</strain>
    </source>
</reference>
<dbReference type="GO" id="GO:0042732">
    <property type="term" value="P:D-xylose metabolic process"/>
    <property type="evidence" value="ECO:0007669"/>
    <property type="project" value="UniProtKB-KW"/>
</dbReference>
<name>A0A1I6LU39_9FIRM</name>
<organism evidence="5 6">
    <name type="scientific">Anaeromicropila populeti</name>
    <dbReference type="NCBI Taxonomy" id="37658"/>
    <lineage>
        <taxon>Bacteria</taxon>
        <taxon>Bacillati</taxon>
        <taxon>Bacillota</taxon>
        <taxon>Clostridia</taxon>
        <taxon>Lachnospirales</taxon>
        <taxon>Lachnospiraceae</taxon>
        <taxon>Anaeromicropila</taxon>
    </lineage>
</organism>
<evidence type="ECO:0000256" key="2">
    <source>
        <dbReference type="ARBA" id="ARBA00006479"/>
    </source>
</evidence>
<sequence>MAEKRITAVEVKRINRNHIYKLIYREEEISRQEIAGRLGLSLPTVNQNLKELQAIGLIDYKGSFESTGGRKPKVIIPVKQAKVSVGIDIRKNYVCILLIDLYGNILDYEKYTKVFSEKEEYGQFLSYLVKNILSHNGWEAEKVLGVGIAIPGVFDKSRQKILLAPSLGISNFPVENLTKHMEYPCIVDNDGKAGAYAELWSKPDSEAEIYLLIDKGVGGCIIYGNGLYKGEHNRGGEFGHMTLYPDGKQCACGKRGCFEAYVSVARLSDDLDCQLEDFFAGLAGSNEVYQKIWNQYMENLCVGINSLYMTFDSKIVLSGVLSQYLEPYISQIRGHLAELNSFDADGEYLRLSKYHRRAAAVGAALEFAGEFIDNI</sequence>
<evidence type="ECO:0000256" key="3">
    <source>
        <dbReference type="ARBA" id="ARBA00022629"/>
    </source>
</evidence>
<dbReference type="SUPFAM" id="SSF46785">
    <property type="entry name" value="Winged helix' DNA-binding domain"/>
    <property type="match status" value="1"/>
</dbReference>
<dbReference type="GO" id="GO:0016301">
    <property type="term" value="F:kinase activity"/>
    <property type="evidence" value="ECO:0007669"/>
    <property type="project" value="UniProtKB-KW"/>
</dbReference>
<dbReference type="Proteomes" id="UP000199659">
    <property type="component" value="Unassembled WGS sequence"/>
</dbReference>
<dbReference type="OrthoDB" id="9796533at2"/>
<dbReference type="Pfam" id="PF13412">
    <property type="entry name" value="HTH_24"/>
    <property type="match status" value="1"/>
</dbReference>